<evidence type="ECO:0000313" key="1">
    <source>
        <dbReference type="EMBL" id="KAJ7535484.1"/>
    </source>
</evidence>
<evidence type="ECO:0000313" key="2">
    <source>
        <dbReference type="Proteomes" id="UP001162992"/>
    </source>
</evidence>
<proteinExistence type="predicted"/>
<accession>A0ACC2C0A6</accession>
<name>A0ACC2C0A6_DIPCM</name>
<organism evidence="1 2">
    <name type="scientific">Diphasiastrum complanatum</name>
    <name type="common">Issler's clubmoss</name>
    <name type="synonym">Lycopodium complanatum</name>
    <dbReference type="NCBI Taxonomy" id="34168"/>
    <lineage>
        <taxon>Eukaryota</taxon>
        <taxon>Viridiplantae</taxon>
        <taxon>Streptophyta</taxon>
        <taxon>Embryophyta</taxon>
        <taxon>Tracheophyta</taxon>
        <taxon>Lycopodiopsida</taxon>
        <taxon>Lycopodiales</taxon>
        <taxon>Lycopodiaceae</taxon>
        <taxon>Lycopodioideae</taxon>
        <taxon>Diphasiastrum</taxon>
    </lineage>
</organism>
<gene>
    <name evidence="1" type="ORF">O6H91_12G035900</name>
</gene>
<protein>
    <submittedName>
        <fullName evidence="1">Uncharacterized protein</fullName>
    </submittedName>
</protein>
<comment type="caution">
    <text evidence="1">The sequence shown here is derived from an EMBL/GenBank/DDBJ whole genome shotgun (WGS) entry which is preliminary data.</text>
</comment>
<sequence length="328" mass="35207">MAGEQSSHNVWQDNADLDDEAVVDGVSLPGGLYSASASEEMEREWRARKQQFETLGYRDGVTEGKKFSAQEGFNSGFQVAAAAGFNWGVARGLTSAFAGLPAHVREIILKEVDSRTRLEALHSTVASISTNDALRLYYQDFVVSATPKDRSNPEQNDASSIEEPLPLANEYTAHGTSGNICSTSVSGELPSQLEAVGSGELGASLVQTSEVVTMIGDFSEEASSEPAVSPESSHQSNKLSASIGIPNGVDFQVHDKGSTERSGKSIGPRSHSGLDLDSRNSFAQMSISDNHKVSPLRIPLSSLRSLVDFQKEIRHEFELASLMCPTIL</sequence>
<dbReference type="Proteomes" id="UP001162992">
    <property type="component" value="Chromosome 12"/>
</dbReference>
<dbReference type="EMBL" id="CM055103">
    <property type="protein sequence ID" value="KAJ7535484.1"/>
    <property type="molecule type" value="Genomic_DNA"/>
</dbReference>
<reference evidence="2" key="1">
    <citation type="journal article" date="2024" name="Proc. Natl. Acad. Sci. U.S.A.">
        <title>Extraordinary preservation of gene collinearity over three hundred million years revealed in homosporous lycophytes.</title>
        <authorList>
            <person name="Li C."/>
            <person name="Wickell D."/>
            <person name="Kuo L.Y."/>
            <person name="Chen X."/>
            <person name="Nie B."/>
            <person name="Liao X."/>
            <person name="Peng D."/>
            <person name="Ji J."/>
            <person name="Jenkins J."/>
            <person name="Williams M."/>
            <person name="Shu S."/>
            <person name="Plott C."/>
            <person name="Barry K."/>
            <person name="Rajasekar S."/>
            <person name="Grimwood J."/>
            <person name="Han X."/>
            <person name="Sun S."/>
            <person name="Hou Z."/>
            <person name="He W."/>
            <person name="Dai G."/>
            <person name="Sun C."/>
            <person name="Schmutz J."/>
            <person name="Leebens-Mack J.H."/>
            <person name="Li F.W."/>
            <person name="Wang L."/>
        </authorList>
    </citation>
    <scope>NUCLEOTIDE SEQUENCE [LARGE SCALE GENOMIC DNA]</scope>
    <source>
        <strain evidence="2">cv. PW_Plant_1</strain>
    </source>
</reference>
<keyword evidence="2" id="KW-1185">Reference proteome</keyword>